<feature type="compositionally biased region" description="Pro residues" evidence="1">
    <location>
        <begin position="683"/>
        <end position="694"/>
    </location>
</feature>
<dbReference type="GO" id="GO:0031934">
    <property type="term" value="C:mating-type region heterochromatin"/>
    <property type="evidence" value="ECO:0007669"/>
    <property type="project" value="TreeGrafter"/>
</dbReference>
<feature type="region of interest" description="Disordered" evidence="1">
    <location>
        <begin position="158"/>
        <end position="211"/>
    </location>
</feature>
<evidence type="ECO:0000256" key="1">
    <source>
        <dbReference type="SAM" id="MobiDB-lite"/>
    </source>
</evidence>
<dbReference type="InterPro" id="IPR038986">
    <property type="entry name" value="Clr2"/>
</dbReference>
<dbReference type="PANTHER" id="PTHR38046:SF1">
    <property type="entry name" value="CRYPTIC LOCI REGULATOR 2"/>
    <property type="match status" value="1"/>
</dbReference>
<gene>
    <name evidence="3" type="ORF">NP233_g7419</name>
</gene>
<proteinExistence type="predicted"/>
<feature type="region of interest" description="Disordered" evidence="1">
    <location>
        <begin position="275"/>
        <end position="306"/>
    </location>
</feature>
<organism evidence="3 4">
    <name type="scientific">Leucocoprinus birnbaumii</name>
    <dbReference type="NCBI Taxonomy" id="56174"/>
    <lineage>
        <taxon>Eukaryota</taxon>
        <taxon>Fungi</taxon>
        <taxon>Dikarya</taxon>
        <taxon>Basidiomycota</taxon>
        <taxon>Agaricomycotina</taxon>
        <taxon>Agaricomycetes</taxon>
        <taxon>Agaricomycetidae</taxon>
        <taxon>Agaricales</taxon>
        <taxon>Agaricineae</taxon>
        <taxon>Agaricaceae</taxon>
        <taxon>Leucocoprinus</taxon>
    </lineage>
</organism>
<evidence type="ECO:0000259" key="2">
    <source>
        <dbReference type="Pfam" id="PF16761"/>
    </source>
</evidence>
<dbReference type="Pfam" id="PF16761">
    <property type="entry name" value="Clr2_transil"/>
    <property type="match status" value="1"/>
</dbReference>
<feature type="region of interest" description="Disordered" evidence="1">
    <location>
        <begin position="613"/>
        <end position="694"/>
    </location>
</feature>
<feature type="compositionally biased region" description="Pro residues" evidence="1">
    <location>
        <begin position="276"/>
        <end position="291"/>
    </location>
</feature>
<keyword evidence="4" id="KW-1185">Reference proteome</keyword>
<accession>A0AAD5VPA7</accession>
<evidence type="ECO:0000313" key="4">
    <source>
        <dbReference type="Proteomes" id="UP001213000"/>
    </source>
</evidence>
<dbReference type="PANTHER" id="PTHR38046">
    <property type="entry name" value="CRYPTIC LOCI REGULATOR 2"/>
    <property type="match status" value="1"/>
</dbReference>
<dbReference type="AlphaFoldDB" id="A0AAD5VPA7"/>
<dbReference type="EMBL" id="JANIEX010000539">
    <property type="protein sequence ID" value="KAJ3565793.1"/>
    <property type="molecule type" value="Genomic_DNA"/>
</dbReference>
<dbReference type="GO" id="GO:0030466">
    <property type="term" value="P:silent mating-type cassette heterochromatin formation"/>
    <property type="evidence" value="ECO:0007669"/>
    <property type="project" value="TreeGrafter"/>
</dbReference>
<comment type="caution">
    <text evidence="3">The sequence shown here is derived from an EMBL/GenBank/DDBJ whole genome shotgun (WGS) entry which is preliminary data.</text>
</comment>
<feature type="compositionally biased region" description="Low complexity" evidence="1">
    <location>
        <begin position="653"/>
        <end position="682"/>
    </location>
</feature>
<dbReference type="InterPro" id="IPR031915">
    <property type="entry name" value="Clr2_N"/>
</dbReference>
<dbReference type="Proteomes" id="UP001213000">
    <property type="component" value="Unassembled WGS sequence"/>
</dbReference>
<dbReference type="GO" id="GO:0033553">
    <property type="term" value="C:rDNA heterochromatin"/>
    <property type="evidence" value="ECO:0007669"/>
    <property type="project" value="TreeGrafter"/>
</dbReference>
<feature type="region of interest" description="Disordered" evidence="1">
    <location>
        <begin position="821"/>
        <end position="844"/>
    </location>
</feature>
<evidence type="ECO:0000313" key="3">
    <source>
        <dbReference type="EMBL" id="KAJ3565793.1"/>
    </source>
</evidence>
<name>A0AAD5VPA7_9AGAR</name>
<feature type="compositionally biased region" description="Basic and acidic residues" evidence="1">
    <location>
        <begin position="173"/>
        <end position="183"/>
    </location>
</feature>
<dbReference type="GO" id="GO:0070824">
    <property type="term" value="C:SHREC complex"/>
    <property type="evidence" value="ECO:0007669"/>
    <property type="project" value="InterPro"/>
</dbReference>
<protein>
    <recommendedName>
        <fullName evidence="2">Cryptic loci regulator 2 N-terminal domain-containing protein</fullName>
    </recommendedName>
</protein>
<reference evidence="3" key="1">
    <citation type="submission" date="2022-07" db="EMBL/GenBank/DDBJ databases">
        <title>Genome Sequence of Leucocoprinus birnbaumii.</title>
        <authorList>
            <person name="Buettner E."/>
        </authorList>
    </citation>
    <scope>NUCLEOTIDE SEQUENCE</scope>
    <source>
        <strain evidence="3">VT141</strain>
    </source>
</reference>
<sequence>MARRVGQPNVVFGPSTEFLDFPRSDGDPSRWPTNTTRVVDSDKQVNFMEALDIEGSGQARKWRAAVGRAVASKLGMQDSDKYVLRGWPAGYQMYDHHKGPAGNPRHDLYLYGYRSGRFRSINEFVPHAIWLFSDATLNNMNCECKYCTKQPQKGITASMGDILGSSASPAPRVQREKGKDKKTATRPYASTQRILRPALKPSSRIQDSPTLAERNSDLRAVFSRNSMELRRWYRDGEIVWCRLSAPILGPSGDDSNIVFWPGLVEECKLKAVPIPREVPPSASNPPNPIPGPSSTSSSAHEEGRGTVYEKTDQTPFTVQQSMLYSVELFAVNKTIRLPDREVIPYPAYLPPDEVIASMQDTDPEHLNFDRDSVSDFNPCPVESDPPLFSDAVGPYAVALQIASNVSQFFSVTDEWEFTYHVPAPSRVPAPPKTPRPDSSLSEVINDAGRMNSESMAAVQSSHDRSFSGVRPGMSQSTLRQLANDMLGQSPGPKEVMRTQIRFQGLWWGPERIWVDDFVRLKVQRQCLAPNGSQDILPPAGPSKKAIDNYKSTGRDISEIGAGTRGVFMQINALFVVELMTTDGRKRKECRASGPLFELVDDDWDENEDVAFKEYNSRSQPSAETARPTKPLPTRALSSSTSQPPPVTRPTPAPSASTSALPVHQTQPPAASSSSITPTKQTTPPAPPAPYLPPQPPLGYRFRPIVAPGHEAVISLSLLEGRYYPGILMHPLLATEIHRASRIALEDGGVLRCGHIWALDGLNGGYHCSVDPDKFQSSRQKMLERADKEAYILLDAFKQDMRLKTEQEEQDVDMLARDGDEMNEGEHDRMHNGFGMDKDGDVTMQ</sequence>
<feature type="domain" description="Cryptic loci regulator 2 N-terminal" evidence="2">
    <location>
        <begin position="82"/>
        <end position="147"/>
    </location>
</feature>
<feature type="compositionally biased region" description="Pro residues" evidence="1">
    <location>
        <begin position="642"/>
        <end position="652"/>
    </location>
</feature>